<keyword evidence="4" id="KW-1003">Cell membrane</keyword>
<dbReference type="InterPro" id="IPR038770">
    <property type="entry name" value="Na+/solute_symporter_sf"/>
</dbReference>
<evidence type="ECO:0000256" key="5">
    <source>
        <dbReference type="ARBA" id="ARBA00022692"/>
    </source>
</evidence>
<evidence type="ECO:0000256" key="2">
    <source>
        <dbReference type="ARBA" id="ARBA00010145"/>
    </source>
</evidence>
<comment type="caution">
    <text evidence="9">The sequence shown here is derived from an EMBL/GenBank/DDBJ whole genome shotgun (WGS) entry which is preliminary data.</text>
</comment>
<feature type="transmembrane region" description="Helical" evidence="8">
    <location>
        <begin position="31"/>
        <end position="50"/>
    </location>
</feature>
<comment type="similarity">
    <text evidence="2">Belongs to the auxin efflux carrier (TC 2.A.69) family.</text>
</comment>
<organism evidence="9 10">
    <name type="scientific">Tamilnaduibacter salinus</name>
    <dbReference type="NCBI Taxonomy" id="1484056"/>
    <lineage>
        <taxon>Bacteria</taxon>
        <taxon>Pseudomonadati</taxon>
        <taxon>Pseudomonadota</taxon>
        <taxon>Gammaproteobacteria</taxon>
        <taxon>Pseudomonadales</taxon>
        <taxon>Marinobacteraceae</taxon>
        <taxon>Tamilnaduibacter</taxon>
    </lineage>
</organism>
<dbReference type="RefSeq" id="WP_095609534.1">
    <property type="nucleotide sequence ID" value="NZ_NMPM01000004.1"/>
</dbReference>
<comment type="subcellular location">
    <subcellularLocation>
        <location evidence="1">Cell membrane</location>
        <topology evidence="1">Multi-pass membrane protein</topology>
    </subcellularLocation>
</comment>
<feature type="transmembrane region" description="Helical" evidence="8">
    <location>
        <begin position="62"/>
        <end position="87"/>
    </location>
</feature>
<feature type="transmembrane region" description="Helical" evidence="8">
    <location>
        <begin position="124"/>
        <end position="146"/>
    </location>
</feature>
<evidence type="ECO:0000256" key="8">
    <source>
        <dbReference type="SAM" id="Phobius"/>
    </source>
</evidence>
<keyword evidence="10" id="KW-1185">Reference proteome</keyword>
<dbReference type="PANTHER" id="PTHR36838">
    <property type="entry name" value="AUXIN EFFLUX CARRIER FAMILY PROTEIN"/>
    <property type="match status" value="1"/>
</dbReference>
<dbReference type="Proteomes" id="UP000218332">
    <property type="component" value="Unassembled WGS sequence"/>
</dbReference>
<feature type="transmembrane region" description="Helical" evidence="8">
    <location>
        <begin position="167"/>
        <end position="188"/>
    </location>
</feature>
<proteinExistence type="inferred from homology"/>
<reference evidence="9 10" key="1">
    <citation type="submission" date="2017-07" db="EMBL/GenBank/DDBJ databases">
        <title>Tamlnaduibacter salinus (Mi-7) genome sequencing.</title>
        <authorList>
            <person name="Verma A."/>
            <person name="Krishnamurthi S."/>
        </authorList>
    </citation>
    <scope>NUCLEOTIDE SEQUENCE [LARGE SCALE GENOMIC DNA]</scope>
    <source>
        <strain evidence="9 10">Mi-7</strain>
    </source>
</reference>
<protein>
    <submittedName>
        <fullName evidence="9">Transporter</fullName>
    </submittedName>
</protein>
<keyword evidence="3" id="KW-0813">Transport</keyword>
<dbReference type="GO" id="GO:0005886">
    <property type="term" value="C:plasma membrane"/>
    <property type="evidence" value="ECO:0007669"/>
    <property type="project" value="UniProtKB-SubCell"/>
</dbReference>
<dbReference type="Gene3D" id="1.20.1530.20">
    <property type="match status" value="1"/>
</dbReference>
<evidence type="ECO:0000256" key="7">
    <source>
        <dbReference type="ARBA" id="ARBA00023136"/>
    </source>
</evidence>
<feature type="transmembrane region" description="Helical" evidence="8">
    <location>
        <begin position="194"/>
        <end position="211"/>
    </location>
</feature>
<name>A0A2A2I785_9GAMM</name>
<dbReference type="GO" id="GO:0055085">
    <property type="term" value="P:transmembrane transport"/>
    <property type="evidence" value="ECO:0007669"/>
    <property type="project" value="InterPro"/>
</dbReference>
<evidence type="ECO:0000313" key="10">
    <source>
        <dbReference type="Proteomes" id="UP000218332"/>
    </source>
</evidence>
<evidence type="ECO:0000313" key="9">
    <source>
        <dbReference type="EMBL" id="PAV27452.1"/>
    </source>
</evidence>
<feature type="transmembrane region" description="Helical" evidence="8">
    <location>
        <begin position="278"/>
        <end position="303"/>
    </location>
</feature>
<evidence type="ECO:0000256" key="1">
    <source>
        <dbReference type="ARBA" id="ARBA00004651"/>
    </source>
</evidence>
<feature type="transmembrane region" description="Helical" evidence="8">
    <location>
        <begin position="251"/>
        <end position="271"/>
    </location>
</feature>
<keyword evidence="6 8" id="KW-1133">Transmembrane helix</keyword>
<keyword evidence="7 8" id="KW-0472">Membrane</keyword>
<dbReference type="InterPro" id="IPR004776">
    <property type="entry name" value="Mem_transp_PIN-like"/>
</dbReference>
<dbReference type="PANTHER" id="PTHR36838:SF4">
    <property type="entry name" value="AUXIN EFFLUX CARRIER FAMILY PROTEIN"/>
    <property type="match status" value="1"/>
</dbReference>
<evidence type="ECO:0000256" key="3">
    <source>
        <dbReference type="ARBA" id="ARBA00022448"/>
    </source>
</evidence>
<keyword evidence="5 8" id="KW-0812">Transmembrane</keyword>
<dbReference type="AlphaFoldDB" id="A0A2A2I785"/>
<evidence type="ECO:0000256" key="4">
    <source>
        <dbReference type="ARBA" id="ARBA00022475"/>
    </source>
</evidence>
<feature type="transmembrane region" description="Helical" evidence="8">
    <location>
        <begin position="223"/>
        <end position="245"/>
    </location>
</feature>
<sequence>MAIFLDALAPLFGLILVGALMRRLDFPGDAFWPLAERLTYYVLFPAMLFYRLGNAHVPLKVLIETGGFMALMLTAMIACLLVVQALVRWHGPVFSSFFQGGLRFNAFVGLAAAEALLGDPLLPVFAVAMAIQIPLINLACIVMFLCAVGEGRTGAAGVLKAIARNPLIIGSVAGAFWGATGIGFHPLVGGMLEPLSGMTLPLGLLTVGAGLRVRALRGASMPFAASAGAKLLLFPLVTTGLIALTDVSPPIAQAAILLSALPAASSSYILARQLGGDAPLMAAIVSGETLLAMATMPLVLSLLR</sequence>
<evidence type="ECO:0000256" key="6">
    <source>
        <dbReference type="ARBA" id="ARBA00022989"/>
    </source>
</evidence>
<gene>
    <name evidence="9" type="ORF">CF392_00630</name>
</gene>
<dbReference type="EMBL" id="NMPM01000004">
    <property type="protein sequence ID" value="PAV27452.1"/>
    <property type="molecule type" value="Genomic_DNA"/>
</dbReference>
<dbReference type="Pfam" id="PF03547">
    <property type="entry name" value="Mem_trans"/>
    <property type="match status" value="1"/>
</dbReference>
<accession>A0A2A2I785</accession>